<dbReference type="AlphaFoldDB" id="D2BE63"/>
<keyword evidence="3" id="KW-1185">Reference proteome</keyword>
<proteinExistence type="predicted"/>
<sequence>MADEQITTIGRCYGCKRTFSFIPASVTAVTIDPETGLPPGMTVLGTSREPTPEATDRSVEEPICPDCVNKAKQLREFMHPPALPFEKWQSNPGRD</sequence>
<evidence type="ECO:0000313" key="2">
    <source>
        <dbReference type="EMBL" id="ACZ90109.1"/>
    </source>
</evidence>
<evidence type="ECO:0000256" key="1">
    <source>
        <dbReference type="SAM" id="MobiDB-lite"/>
    </source>
</evidence>
<dbReference type="HOGENOM" id="CLU_2382935_0_0_11"/>
<feature type="region of interest" description="Disordered" evidence="1">
    <location>
        <begin position="33"/>
        <end position="59"/>
    </location>
</feature>
<reference evidence="2 3" key="1">
    <citation type="journal article" date="2010" name="Stand. Genomic Sci.">
        <title>Complete genome sequence of Streptosporangium roseum type strain (NI 9100).</title>
        <authorList>
            <person name="Nolan M."/>
            <person name="Sikorski J."/>
            <person name="Jando M."/>
            <person name="Lucas S."/>
            <person name="Lapidus A."/>
            <person name="Glavina Del Rio T."/>
            <person name="Chen F."/>
            <person name="Tice H."/>
            <person name="Pitluck S."/>
            <person name="Cheng J.F."/>
            <person name="Chertkov O."/>
            <person name="Sims D."/>
            <person name="Meincke L."/>
            <person name="Brettin T."/>
            <person name="Han C."/>
            <person name="Detter J.C."/>
            <person name="Bruce D."/>
            <person name="Goodwin L."/>
            <person name="Land M."/>
            <person name="Hauser L."/>
            <person name="Chang Y.J."/>
            <person name="Jeffries C.D."/>
            <person name="Ivanova N."/>
            <person name="Mavromatis K."/>
            <person name="Mikhailova N."/>
            <person name="Chen A."/>
            <person name="Palaniappan K."/>
            <person name="Chain P."/>
            <person name="Rohde M."/>
            <person name="Goker M."/>
            <person name="Bristow J."/>
            <person name="Eisen J.A."/>
            <person name="Markowitz V."/>
            <person name="Hugenholtz P."/>
            <person name="Kyrpides N.C."/>
            <person name="Klenk H.P."/>
        </authorList>
    </citation>
    <scope>NUCLEOTIDE SEQUENCE [LARGE SCALE GENOMIC DNA]</scope>
    <source>
        <strain evidence="3">ATCC 12428 / DSM 43021 / JCM 3005 / NI 9100</strain>
    </source>
</reference>
<evidence type="ECO:0000313" key="3">
    <source>
        <dbReference type="Proteomes" id="UP000002029"/>
    </source>
</evidence>
<dbReference type="OrthoDB" id="3537672at2"/>
<accession>D2BE63</accession>
<dbReference type="KEGG" id="sro:Sros_7426"/>
<name>D2BE63_STRRD</name>
<dbReference type="EMBL" id="CP001814">
    <property type="protein sequence ID" value="ACZ90109.1"/>
    <property type="molecule type" value="Genomic_DNA"/>
</dbReference>
<dbReference type="Proteomes" id="UP000002029">
    <property type="component" value="Chromosome"/>
</dbReference>
<protein>
    <submittedName>
        <fullName evidence="2">Uncharacterized protein</fullName>
    </submittedName>
</protein>
<feature type="compositionally biased region" description="Basic and acidic residues" evidence="1">
    <location>
        <begin position="50"/>
        <end position="59"/>
    </location>
</feature>
<gene>
    <name evidence="2" type="ordered locus">Sros_7426</name>
</gene>
<dbReference type="RefSeq" id="WP_012893839.1">
    <property type="nucleotide sequence ID" value="NC_013595.1"/>
</dbReference>
<organism evidence="2 3">
    <name type="scientific">Streptosporangium roseum (strain ATCC 12428 / DSM 43021 / JCM 3005 / KCTC 9067 / NCIMB 10171 / NRRL 2505 / NI 9100)</name>
    <dbReference type="NCBI Taxonomy" id="479432"/>
    <lineage>
        <taxon>Bacteria</taxon>
        <taxon>Bacillati</taxon>
        <taxon>Actinomycetota</taxon>
        <taxon>Actinomycetes</taxon>
        <taxon>Streptosporangiales</taxon>
        <taxon>Streptosporangiaceae</taxon>
        <taxon>Streptosporangium</taxon>
    </lineage>
</organism>